<protein>
    <submittedName>
        <fullName evidence="2">AlNc14C10G1228 protein</fullName>
    </submittedName>
</protein>
<accession>F0W2I1</accession>
<feature type="transmembrane region" description="Helical" evidence="1">
    <location>
        <begin position="20"/>
        <end position="45"/>
    </location>
</feature>
<keyword evidence="1" id="KW-0812">Transmembrane</keyword>
<keyword evidence="1" id="KW-1133">Transmembrane helix</keyword>
<dbReference type="AlphaFoldDB" id="F0W2I1"/>
<organism evidence="2">
    <name type="scientific">Albugo laibachii Nc14</name>
    <dbReference type="NCBI Taxonomy" id="890382"/>
    <lineage>
        <taxon>Eukaryota</taxon>
        <taxon>Sar</taxon>
        <taxon>Stramenopiles</taxon>
        <taxon>Oomycota</taxon>
        <taxon>Peronosporomycetes</taxon>
        <taxon>Albuginales</taxon>
        <taxon>Albuginaceae</taxon>
        <taxon>Albugo</taxon>
    </lineage>
</organism>
<sequence>MLLALAKSNMTCPILIVHIWYYVISSISVYRSLLLDSMVTLVSFINPLRCTQIRSVKPSYDVQSLDKLVILWYKSFYVPFELGNIGTAC</sequence>
<reference evidence="2" key="2">
    <citation type="submission" date="2011-02" db="EMBL/GenBank/DDBJ databases">
        <authorList>
            <person name="MacLean D."/>
        </authorList>
    </citation>
    <scope>NUCLEOTIDE SEQUENCE</scope>
</reference>
<evidence type="ECO:0000313" key="2">
    <source>
        <dbReference type="EMBL" id="CCA15267.1"/>
    </source>
</evidence>
<proteinExistence type="predicted"/>
<name>F0W2I1_9STRA</name>
<keyword evidence="1" id="KW-0472">Membrane</keyword>
<reference evidence="2" key="1">
    <citation type="journal article" date="2011" name="PLoS Biol.">
        <title>Gene gain and loss during evolution of obligate parasitism in the white rust pathogen of Arabidopsis thaliana.</title>
        <authorList>
            <person name="Kemen E."/>
            <person name="Gardiner A."/>
            <person name="Schultz-Larsen T."/>
            <person name="Kemen A.C."/>
            <person name="Balmuth A.L."/>
            <person name="Robert-Seilaniantz A."/>
            <person name="Bailey K."/>
            <person name="Holub E."/>
            <person name="Studholme D.J."/>
            <person name="Maclean D."/>
            <person name="Jones J.D."/>
        </authorList>
    </citation>
    <scope>NUCLEOTIDE SEQUENCE</scope>
</reference>
<evidence type="ECO:0000256" key="1">
    <source>
        <dbReference type="SAM" id="Phobius"/>
    </source>
</evidence>
<gene>
    <name evidence="2" type="primary">AlNc14C10G1228</name>
    <name evidence="2" type="ORF">ALNC14_014100</name>
</gene>
<dbReference type="HOGENOM" id="CLU_2459358_0_0_1"/>
<dbReference type="EMBL" id="FR824055">
    <property type="protein sequence ID" value="CCA15267.1"/>
    <property type="molecule type" value="Genomic_DNA"/>
</dbReference>